<protein>
    <submittedName>
        <fullName evidence="4">TusE/DsrC/DsvC family sulfur relay protein</fullName>
    </submittedName>
</protein>
<reference evidence="4 5" key="1">
    <citation type="journal article" date="2017" name="ISME J.">
        <title>Energy and carbon metabolisms in a deep terrestrial subsurface fluid microbial community.</title>
        <authorList>
            <person name="Momper L."/>
            <person name="Jungbluth S.P."/>
            <person name="Lee M.D."/>
            <person name="Amend J.P."/>
        </authorList>
    </citation>
    <scope>NUCLEOTIDE SEQUENCE [LARGE SCALE GENOMIC DNA]</scope>
    <source>
        <strain evidence="4">SURF_17</strain>
    </source>
</reference>
<dbReference type="AlphaFoldDB" id="A0A419ES94"/>
<name>A0A419ES94_9BACT</name>
<dbReference type="PANTHER" id="PTHR37010">
    <property type="entry name" value="SULFURTRANSFERASE TUSE"/>
    <property type="match status" value="1"/>
</dbReference>
<accession>A0A419ES94</accession>
<organism evidence="4 5">
    <name type="scientific">Candidatus Abyssobacteria bacterium SURF_17</name>
    <dbReference type="NCBI Taxonomy" id="2093361"/>
    <lineage>
        <taxon>Bacteria</taxon>
        <taxon>Pseudomonadati</taxon>
        <taxon>Candidatus Hydrogenedentota</taxon>
        <taxon>Candidatus Abyssobacteria</taxon>
    </lineage>
</organism>
<evidence type="ECO:0000256" key="1">
    <source>
        <dbReference type="ARBA" id="ARBA00004496"/>
    </source>
</evidence>
<dbReference type="InterPro" id="IPR025526">
    <property type="entry name" value="DsrC-like_dom_sf"/>
</dbReference>
<dbReference type="GO" id="GO:0005737">
    <property type="term" value="C:cytoplasm"/>
    <property type="evidence" value="ECO:0007669"/>
    <property type="project" value="UniProtKB-SubCell"/>
</dbReference>
<dbReference type="Proteomes" id="UP000285961">
    <property type="component" value="Unassembled WGS sequence"/>
</dbReference>
<dbReference type="GO" id="GO:0002143">
    <property type="term" value="P:tRNA wobble position uridine thiolation"/>
    <property type="evidence" value="ECO:0007669"/>
    <property type="project" value="TreeGrafter"/>
</dbReference>
<dbReference type="EMBL" id="QZKI01000115">
    <property type="protein sequence ID" value="RJP66494.1"/>
    <property type="molecule type" value="Genomic_DNA"/>
</dbReference>
<comment type="similarity">
    <text evidence="2">Belongs to the DsrC/TusE family.</text>
</comment>
<gene>
    <name evidence="4" type="primary">tusE</name>
    <name evidence="4" type="ORF">C4532_16005</name>
</gene>
<dbReference type="SUPFAM" id="SSF69721">
    <property type="entry name" value="DsrC, the gamma subunit of dissimilatory sulfite reductase"/>
    <property type="match status" value="2"/>
</dbReference>
<dbReference type="Gene3D" id="3.30.1420.10">
    <property type="match status" value="2"/>
</dbReference>
<sequence>MENVILGKKTYAVDDGGFLLDYDQWDDAFAEGMAPSLGIPKLTSEHWNIIRFIRSSFEQNGRCPLVFETCRAHGLHLSNLKRLFPAGYLRGACKLAGITYAEGCFVPGLVPIGDYTAGPAVDEKSRSRISPSRDKIYAVDVRGFLVNPDDWDEQYALFKAYEMRIPAALTNKHWEVIHFLRNSFKKNGVVPTVYETCEANNVELEDLERLFPPGYHRGAVKIAGLRVR</sequence>
<dbReference type="InterPro" id="IPR007453">
    <property type="entry name" value="DsrC/TusE"/>
</dbReference>
<evidence type="ECO:0000313" key="5">
    <source>
        <dbReference type="Proteomes" id="UP000285961"/>
    </source>
</evidence>
<dbReference type="PANTHER" id="PTHR37010:SF1">
    <property type="entry name" value="SULFURTRANSFERASE TUSE"/>
    <property type="match status" value="1"/>
</dbReference>
<dbReference type="NCBIfam" id="TIGR03342">
    <property type="entry name" value="dsrC_tusE_dsvC"/>
    <property type="match status" value="1"/>
</dbReference>
<dbReference type="Pfam" id="PF04358">
    <property type="entry name" value="DsrC"/>
    <property type="match status" value="2"/>
</dbReference>
<keyword evidence="3" id="KW-0963">Cytoplasm</keyword>
<comment type="subcellular location">
    <subcellularLocation>
        <location evidence="1">Cytoplasm</location>
    </subcellularLocation>
</comment>
<comment type="caution">
    <text evidence="4">The sequence shown here is derived from an EMBL/GenBank/DDBJ whole genome shotgun (WGS) entry which is preliminary data.</text>
</comment>
<evidence type="ECO:0000256" key="2">
    <source>
        <dbReference type="ARBA" id="ARBA00005718"/>
    </source>
</evidence>
<evidence type="ECO:0000256" key="3">
    <source>
        <dbReference type="ARBA" id="ARBA00022490"/>
    </source>
</evidence>
<evidence type="ECO:0000313" key="4">
    <source>
        <dbReference type="EMBL" id="RJP66494.1"/>
    </source>
</evidence>
<proteinExistence type="inferred from homology"/>
<dbReference type="Gene3D" id="1.10.10.370">
    <property type="entry name" value="DsrC-like protein, C-terminal domain"/>
    <property type="match status" value="2"/>
</dbReference>
<dbReference type="GO" id="GO:0097163">
    <property type="term" value="F:sulfur carrier activity"/>
    <property type="evidence" value="ECO:0007669"/>
    <property type="project" value="TreeGrafter"/>
</dbReference>
<dbReference type="InterPro" id="IPR042072">
    <property type="entry name" value="DsrC-like_C"/>
</dbReference>
<dbReference type="InterPro" id="IPR043163">
    <property type="entry name" value="DsrC-like_N"/>
</dbReference>